<feature type="compositionally biased region" description="Low complexity" evidence="1">
    <location>
        <begin position="180"/>
        <end position="190"/>
    </location>
</feature>
<dbReference type="EMBL" id="AEON01000002">
    <property type="protein sequence ID" value="EFT82861.1"/>
    <property type="molecule type" value="Genomic_DNA"/>
</dbReference>
<dbReference type="HOGENOM" id="CLU_1377003_0_0_11"/>
<dbReference type="AlphaFoldDB" id="E6K273"/>
<comment type="caution">
    <text evidence="2">The sequence shown here is derived from an EMBL/GenBank/DDBJ whole genome shotgun (WGS) entry which is preliminary data.</text>
</comment>
<evidence type="ECO:0000256" key="1">
    <source>
        <dbReference type="SAM" id="MobiDB-lite"/>
    </source>
</evidence>
<sequence length="198" mass="20853">MAFHGHVGCDAADPGLPCQSLADLPVGGSDSPRPDNRLLASAIQTPGDQGRVPPAHRHGHPADTPAGRDRQTRLLRAEGQPVGLADVPGGDGRHIGVEHAARGLQTPPHATSQQEDGGDDHQDGYRQEPPATTRPTSGPRRGSRRVGVILDAWRGILPRQVVVPVLLSGQRRMADRAEKSPGSGQGAAPGARHRVRVH</sequence>
<name>E6K273_PARDN</name>
<feature type="compositionally biased region" description="Basic and acidic residues" evidence="1">
    <location>
        <begin position="66"/>
        <end position="76"/>
    </location>
</feature>
<organism evidence="2 3">
    <name type="scientific">Parascardovia denticolens DSM 10105 = JCM 12538</name>
    <dbReference type="NCBI Taxonomy" id="864564"/>
    <lineage>
        <taxon>Bacteria</taxon>
        <taxon>Bacillati</taxon>
        <taxon>Actinomycetota</taxon>
        <taxon>Actinomycetes</taxon>
        <taxon>Bifidobacteriales</taxon>
        <taxon>Bifidobacteriaceae</taxon>
        <taxon>Parascardovia</taxon>
    </lineage>
</organism>
<feature type="compositionally biased region" description="Low complexity" evidence="1">
    <location>
        <begin position="133"/>
        <end position="143"/>
    </location>
</feature>
<feature type="compositionally biased region" description="Basic and acidic residues" evidence="1">
    <location>
        <begin position="91"/>
        <end position="101"/>
    </location>
</feature>
<gene>
    <name evidence="2" type="ORF">HMPREF0620_1546</name>
</gene>
<reference evidence="2 3" key="1">
    <citation type="submission" date="2010-12" db="EMBL/GenBank/DDBJ databases">
        <authorList>
            <person name="Muzny D."/>
            <person name="Qin X."/>
            <person name="Buhay C."/>
            <person name="Dugan-Rocha S."/>
            <person name="Ding Y."/>
            <person name="Chen G."/>
            <person name="Hawes A."/>
            <person name="Holder M."/>
            <person name="Jhangiani S."/>
            <person name="Johnson A."/>
            <person name="Khan Z."/>
            <person name="Li Z."/>
            <person name="Liu W."/>
            <person name="Liu X."/>
            <person name="Perez L."/>
            <person name="Shen H."/>
            <person name="Wang Q."/>
            <person name="Watt J."/>
            <person name="Xi L."/>
            <person name="Xin Y."/>
            <person name="Zhou J."/>
            <person name="Deng J."/>
            <person name="Jiang H."/>
            <person name="Liu Y."/>
            <person name="Qu J."/>
            <person name="Song X.-Z."/>
            <person name="Zhang L."/>
            <person name="Villasana D."/>
            <person name="Johnson A."/>
            <person name="Liu J."/>
            <person name="Liyanage D."/>
            <person name="Lorensuhewa L."/>
            <person name="Robinson T."/>
            <person name="Song A."/>
            <person name="Song B.-B."/>
            <person name="Dinh H."/>
            <person name="Thornton R."/>
            <person name="Coyle M."/>
            <person name="Francisco L."/>
            <person name="Jackson L."/>
            <person name="Javaid M."/>
            <person name="Korchina V."/>
            <person name="Kovar C."/>
            <person name="Mata R."/>
            <person name="Mathew T."/>
            <person name="Ngo R."/>
            <person name="Nguyen L."/>
            <person name="Nguyen N."/>
            <person name="Okwuonu G."/>
            <person name="Ongeri F."/>
            <person name="Pham C."/>
            <person name="Simmons D."/>
            <person name="Wilczek-Boney K."/>
            <person name="Hale W."/>
            <person name="Jakkamsetti A."/>
            <person name="Pham P."/>
            <person name="Ruth R."/>
            <person name="San Lucas F."/>
            <person name="Warren J."/>
            <person name="Zhang J."/>
            <person name="Zhao Z."/>
            <person name="Zhou C."/>
            <person name="Zhu D."/>
            <person name="Lee S."/>
            <person name="Bess C."/>
            <person name="Blankenburg K."/>
            <person name="Forbes L."/>
            <person name="Fu Q."/>
            <person name="Gubbala S."/>
            <person name="Hirani K."/>
            <person name="Jayaseelan J.C."/>
            <person name="Lara F."/>
            <person name="Munidasa M."/>
            <person name="Palculict T."/>
            <person name="Patil S."/>
            <person name="Pu L.-L."/>
            <person name="Saada N."/>
            <person name="Tang L."/>
            <person name="Weissenberger G."/>
            <person name="Zhu Y."/>
            <person name="Hemphill L."/>
            <person name="Shang Y."/>
            <person name="Youmans B."/>
            <person name="Ayvaz T."/>
            <person name="Ross M."/>
            <person name="Santibanez J."/>
            <person name="Aqrawi P."/>
            <person name="Gross S."/>
            <person name="Joshi V."/>
            <person name="Fowler G."/>
            <person name="Nazareth L."/>
            <person name="Reid J."/>
            <person name="Worley K."/>
            <person name="Petrosino J."/>
            <person name="Highlander S."/>
            <person name="Gibbs R."/>
        </authorList>
    </citation>
    <scope>NUCLEOTIDE SEQUENCE [LARGE SCALE GENOMIC DNA]</scope>
    <source>
        <strain evidence="2 3">DSM 10105</strain>
    </source>
</reference>
<protein>
    <submittedName>
        <fullName evidence="2">Uncharacterized protein</fullName>
    </submittedName>
</protein>
<evidence type="ECO:0000313" key="3">
    <source>
        <dbReference type="Proteomes" id="UP000004946"/>
    </source>
</evidence>
<feature type="region of interest" description="Disordered" evidence="1">
    <location>
        <begin position="173"/>
        <end position="198"/>
    </location>
</feature>
<dbReference type="Proteomes" id="UP000004946">
    <property type="component" value="Chromosome"/>
</dbReference>
<proteinExistence type="predicted"/>
<accession>E6K273</accession>
<evidence type="ECO:0000313" key="2">
    <source>
        <dbReference type="EMBL" id="EFT82861.1"/>
    </source>
</evidence>
<keyword evidence="3" id="KW-1185">Reference proteome</keyword>
<feature type="region of interest" description="Disordered" evidence="1">
    <location>
        <begin position="22"/>
        <end position="143"/>
    </location>
</feature>